<evidence type="ECO:0000313" key="10">
    <source>
        <dbReference type="Proteomes" id="UP001530377"/>
    </source>
</evidence>
<feature type="region of interest" description="Disordered" evidence="6">
    <location>
        <begin position="217"/>
        <end position="249"/>
    </location>
</feature>
<keyword evidence="5" id="KW-0472">Membrane</keyword>
<comment type="subcellular location">
    <subcellularLocation>
        <location evidence="1">Membrane</location>
        <topology evidence="1">Single-pass membrane protein</topology>
    </subcellularLocation>
</comment>
<feature type="region of interest" description="Disordered" evidence="6">
    <location>
        <begin position="25"/>
        <end position="44"/>
    </location>
</feature>
<dbReference type="Proteomes" id="UP001530377">
    <property type="component" value="Unassembled WGS sequence"/>
</dbReference>
<organism evidence="9 10">
    <name type="scientific">Cyclostephanos tholiformis</name>
    <dbReference type="NCBI Taxonomy" id="382380"/>
    <lineage>
        <taxon>Eukaryota</taxon>
        <taxon>Sar</taxon>
        <taxon>Stramenopiles</taxon>
        <taxon>Ochrophyta</taxon>
        <taxon>Bacillariophyta</taxon>
        <taxon>Coscinodiscophyceae</taxon>
        <taxon>Thalassiosirophycidae</taxon>
        <taxon>Stephanodiscales</taxon>
        <taxon>Stephanodiscaceae</taxon>
        <taxon>Cyclostephanos</taxon>
    </lineage>
</organism>
<dbReference type="InterPro" id="IPR039163">
    <property type="entry name" value="EMC7"/>
</dbReference>
<dbReference type="AlphaFoldDB" id="A0ABD3R470"/>
<evidence type="ECO:0000256" key="7">
    <source>
        <dbReference type="SAM" id="SignalP"/>
    </source>
</evidence>
<proteinExistence type="predicted"/>
<dbReference type="PANTHER" id="PTHR13605:SF4">
    <property type="entry name" value="ER MEMBRANE PROTEIN COMPLEX SUBUNIT 7"/>
    <property type="match status" value="1"/>
</dbReference>
<comment type="caution">
    <text evidence="9">The sequence shown here is derived from an EMBL/GenBank/DDBJ whole genome shotgun (WGS) entry which is preliminary data.</text>
</comment>
<keyword evidence="10" id="KW-1185">Reference proteome</keyword>
<dbReference type="GO" id="GO:0016020">
    <property type="term" value="C:membrane"/>
    <property type="evidence" value="ECO:0007669"/>
    <property type="project" value="UniProtKB-SubCell"/>
</dbReference>
<protein>
    <recommendedName>
        <fullName evidence="8">ER membrane protein complex subunit 7 beta-sandwich domain-containing protein</fullName>
    </recommendedName>
</protein>
<evidence type="ECO:0000259" key="8">
    <source>
        <dbReference type="Pfam" id="PF09430"/>
    </source>
</evidence>
<keyword evidence="4" id="KW-1133">Transmembrane helix</keyword>
<evidence type="ECO:0000256" key="6">
    <source>
        <dbReference type="SAM" id="MobiDB-lite"/>
    </source>
</evidence>
<dbReference type="InterPro" id="IPR019008">
    <property type="entry name" value="Beta_sandwich_EMC7"/>
</dbReference>
<dbReference type="PANTHER" id="PTHR13605">
    <property type="entry name" value="ER MEMBRANE PROTEIN COMPLEX SUBUNIT 7"/>
    <property type="match status" value="1"/>
</dbReference>
<feature type="signal peptide" evidence="7">
    <location>
        <begin position="1"/>
        <end position="23"/>
    </location>
</feature>
<feature type="domain" description="ER membrane protein complex subunit 7 beta-sandwich" evidence="8">
    <location>
        <begin position="59"/>
        <end position="171"/>
    </location>
</feature>
<keyword evidence="3 7" id="KW-0732">Signal</keyword>
<evidence type="ECO:0000256" key="3">
    <source>
        <dbReference type="ARBA" id="ARBA00022729"/>
    </source>
</evidence>
<feature type="compositionally biased region" description="Low complexity" evidence="6">
    <location>
        <begin position="231"/>
        <end position="241"/>
    </location>
</feature>
<evidence type="ECO:0000256" key="4">
    <source>
        <dbReference type="ARBA" id="ARBA00022989"/>
    </source>
</evidence>
<sequence length="249" mass="27485">MSFLLPMVIIAVLLLSQPHALTAAKMEDHHPPPPASSSSSSSSTTKWASIHGRLRLPDPTQSLKSTRITLDDGMTHSTYTLPDGSFVFHRVNPGVHLLDVQSRVHHFSQVKIQILPDSMDSPRCVEYVYPGATKQVVPHPLELTAHASYEYYEPRQGFSLMSILKNPMLLMMIVSVGGMVMMPKIMDGLDPEQKELMQKQMAIQQDPSKMLTQMFQGMTGTGEEPAAPQIGKKASSKAGGKTTRRGKYD</sequence>
<gene>
    <name evidence="9" type="ORF">ACHAXA_007333</name>
</gene>
<reference evidence="9 10" key="1">
    <citation type="submission" date="2024-10" db="EMBL/GenBank/DDBJ databases">
        <title>Updated reference genomes for cyclostephanoid diatoms.</title>
        <authorList>
            <person name="Roberts W.R."/>
            <person name="Alverson A.J."/>
        </authorList>
    </citation>
    <scope>NUCLEOTIDE SEQUENCE [LARGE SCALE GENOMIC DNA]</scope>
    <source>
        <strain evidence="9 10">AJA228-03</strain>
    </source>
</reference>
<evidence type="ECO:0000256" key="5">
    <source>
        <dbReference type="ARBA" id="ARBA00023136"/>
    </source>
</evidence>
<evidence type="ECO:0000313" key="9">
    <source>
        <dbReference type="EMBL" id="KAL3807687.1"/>
    </source>
</evidence>
<dbReference type="Pfam" id="PF09430">
    <property type="entry name" value="EMC7_beta-sandw"/>
    <property type="match status" value="1"/>
</dbReference>
<accession>A0ABD3R470</accession>
<keyword evidence="2" id="KW-0812">Transmembrane</keyword>
<evidence type="ECO:0000256" key="1">
    <source>
        <dbReference type="ARBA" id="ARBA00004167"/>
    </source>
</evidence>
<name>A0ABD3R470_9STRA</name>
<evidence type="ECO:0000256" key="2">
    <source>
        <dbReference type="ARBA" id="ARBA00022692"/>
    </source>
</evidence>
<feature type="chain" id="PRO_5044770117" description="ER membrane protein complex subunit 7 beta-sandwich domain-containing protein" evidence="7">
    <location>
        <begin position="24"/>
        <end position="249"/>
    </location>
</feature>
<dbReference type="EMBL" id="JALLPB020000598">
    <property type="protein sequence ID" value="KAL3807687.1"/>
    <property type="molecule type" value="Genomic_DNA"/>
</dbReference>